<dbReference type="Proteomes" id="UP001159405">
    <property type="component" value="Unassembled WGS sequence"/>
</dbReference>
<evidence type="ECO:0000313" key="1">
    <source>
        <dbReference type="EMBL" id="CAH3170652.1"/>
    </source>
</evidence>
<organism evidence="1 2">
    <name type="scientific">Porites lobata</name>
    <dbReference type="NCBI Taxonomy" id="104759"/>
    <lineage>
        <taxon>Eukaryota</taxon>
        <taxon>Metazoa</taxon>
        <taxon>Cnidaria</taxon>
        <taxon>Anthozoa</taxon>
        <taxon>Hexacorallia</taxon>
        <taxon>Scleractinia</taxon>
        <taxon>Fungiina</taxon>
        <taxon>Poritidae</taxon>
        <taxon>Porites</taxon>
    </lineage>
</organism>
<dbReference type="EMBL" id="CALNXK010000157">
    <property type="protein sequence ID" value="CAH3170652.1"/>
    <property type="molecule type" value="Genomic_DNA"/>
</dbReference>
<protein>
    <submittedName>
        <fullName evidence="1">Uncharacterized protein</fullName>
    </submittedName>
</protein>
<sequence>MCESELFPVSMFGDATEREVAFSSDNNDTESPMRKSAIASPVSTRQLKLDPDIIWIQEEIVGPYGFKKDPEIDEWKQQPSFENDLGTAKFRKVALKALKFFKINIDWESSKNKKSCSNLLYMTAARYLLVTHILYEQSGKKLIACKQVGEYGKMKKFVIPDSGVCFPKPYGSATCKSDYDVGLIGKDAGILTKKFNNYFQTTFGKPSELVFDTNVYAFTLEFSMPSIFHGLPVRFADLISQKEQSVNFKMQELASAYYKVFKYNDGFFRAMANKAKRVMKKTFKERLNYWLSAFNKLNNQHGMRLVKGNSLKDFRKSHNEQYQTRVAKMSKNGGYKAKNLGILAEALIYAAEAYHTRGAIRHVVGGMQLKSIGGQTNNALSTHDLWVSMIENWGETNKEYNHCRQDPLTKCLLKMSKYLLRMFNAMRLLRSRLPIIKRFFLLKFKTPNDPESTAREWLRYKKEGKTEIPESKNSMIKSFFGNFKCKIRGKTKDFRNTPLSPECLGKIHDVVNAYNVKLAAALATDVTIKSP</sequence>
<gene>
    <name evidence="1" type="ORF">PLOB_00010859</name>
</gene>
<proteinExistence type="predicted"/>
<comment type="caution">
    <text evidence="1">The sequence shown here is derived from an EMBL/GenBank/DDBJ whole genome shotgun (WGS) entry which is preliminary data.</text>
</comment>
<accession>A0ABN8QVV0</accession>
<keyword evidence="2" id="KW-1185">Reference proteome</keyword>
<evidence type="ECO:0000313" key="2">
    <source>
        <dbReference type="Proteomes" id="UP001159405"/>
    </source>
</evidence>
<reference evidence="1 2" key="1">
    <citation type="submission" date="2022-05" db="EMBL/GenBank/DDBJ databases">
        <authorList>
            <consortium name="Genoscope - CEA"/>
            <person name="William W."/>
        </authorList>
    </citation>
    <scope>NUCLEOTIDE SEQUENCE [LARGE SCALE GENOMIC DNA]</scope>
</reference>
<name>A0ABN8QVV0_9CNID</name>